<comment type="caution">
    <text evidence="1">The sequence shown here is derived from an EMBL/GenBank/DDBJ whole genome shotgun (WGS) entry which is preliminary data.</text>
</comment>
<accession>A0A062I7U8</accession>
<dbReference type="Proteomes" id="UP000027327">
    <property type="component" value="Unassembled WGS sequence"/>
</dbReference>
<sequence length="57" mass="6355">MIFDSNKVLNWSASNFIVTTPNIADKPPSLAMKSAPFWVKRVYPSVNVEFCIAPKPS</sequence>
<gene>
    <name evidence="1" type="ORF">J596_3593</name>
</gene>
<reference evidence="1 2" key="1">
    <citation type="submission" date="2014-04" db="EMBL/GenBank/DDBJ databases">
        <title>Comparative genomics and transcriptomics to identify genetic mechanisms underlying the emergence of carbapenem resistant Acinetobacter baumannii (CRAb).</title>
        <authorList>
            <person name="Harris A.D."/>
            <person name="Johnson K.J."/>
            <person name="George J."/>
            <person name="Nadendla S."/>
            <person name="Daugherty S.C."/>
            <person name="Parankush S."/>
            <person name="Sadzewicz L."/>
            <person name="Tallon L."/>
            <person name="Sengamalay N."/>
            <person name="Hazen T.H."/>
            <person name="Rasko D.A."/>
        </authorList>
    </citation>
    <scope>NUCLEOTIDE SEQUENCE [LARGE SCALE GENOMIC DNA]</scope>
    <source>
        <strain evidence="1 2">21072</strain>
    </source>
</reference>
<evidence type="ECO:0000313" key="2">
    <source>
        <dbReference type="Proteomes" id="UP000027327"/>
    </source>
</evidence>
<proteinExistence type="predicted"/>
<dbReference type="EMBL" id="JMOD01000098">
    <property type="protein sequence ID" value="KCY14622.1"/>
    <property type="molecule type" value="Genomic_DNA"/>
</dbReference>
<name>A0A062I7U8_ACIBA</name>
<organism evidence="1 2">
    <name type="scientific">Acinetobacter baumannii 21072</name>
    <dbReference type="NCBI Taxonomy" id="1310697"/>
    <lineage>
        <taxon>Bacteria</taxon>
        <taxon>Pseudomonadati</taxon>
        <taxon>Pseudomonadota</taxon>
        <taxon>Gammaproteobacteria</taxon>
        <taxon>Moraxellales</taxon>
        <taxon>Moraxellaceae</taxon>
        <taxon>Acinetobacter</taxon>
        <taxon>Acinetobacter calcoaceticus/baumannii complex</taxon>
    </lineage>
</organism>
<dbReference type="PATRIC" id="fig|1310697.3.peg.3418"/>
<evidence type="ECO:0000313" key="1">
    <source>
        <dbReference type="EMBL" id="KCY14622.1"/>
    </source>
</evidence>
<protein>
    <submittedName>
        <fullName evidence="1">Uncharacterized protein</fullName>
    </submittedName>
</protein>
<dbReference type="AlphaFoldDB" id="A0A062I7U8"/>